<name>A0A5P0ZGJ3_9LACO</name>
<protein>
    <submittedName>
        <fullName evidence="1">Uncharacterized protein</fullName>
    </submittedName>
</protein>
<accession>A0A5P0ZGJ3</accession>
<proteinExistence type="predicted"/>
<dbReference type="Proteomes" id="UP000380386">
    <property type="component" value="Unassembled WGS sequence"/>
</dbReference>
<comment type="caution">
    <text evidence="1">The sequence shown here is derived from an EMBL/GenBank/DDBJ whole genome shotgun (WGS) entry which is preliminary data.</text>
</comment>
<gene>
    <name evidence="1" type="ORF">FHL02_03935</name>
</gene>
<evidence type="ECO:0000313" key="1">
    <source>
        <dbReference type="EMBL" id="MQS52167.1"/>
    </source>
</evidence>
<dbReference type="RefSeq" id="WP_153382554.1">
    <property type="nucleotide sequence ID" value="NZ_VDFM01000003.1"/>
</dbReference>
<dbReference type="EMBL" id="VDFM01000003">
    <property type="protein sequence ID" value="MQS52167.1"/>
    <property type="molecule type" value="Genomic_DNA"/>
</dbReference>
<organism evidence="1 2">
    <name type="scientific">Companilactobacillus mishanensis</name>
    <dbReference type="NCBI Taxonomy" id="2486008"/>
    <lineage>
        <taxon>Bacteria</taxon>
        <taxon>Bacillati</taxon>
        <taxon>Bacillota</taxon>
        <taxon>Bacilli</taxon>
        <taxon>Lactobacillales</taxon>
        <taxon>Lactobacillaceae</taxon>
        <taxon>Companilactobacillus</taxon>
    </lineage>
</organism>
<sequence length="209" mass="23263">MSDLYVNDKLVKSDFKADETYKFEDIWGGSINQVELKDGDTVIDKHQFTLKTPAPRWITQAGTGKIVDDKPDESTFKKYIGADVVAGGETTIELKNDQEYFASILILRFKTSIPVGTVIDEEPTNINEKNVDLYNKNSTVTVTADDVEMLSGTVFGNGQLTLNFYPTEMQADNPTAMFEVGVTKKIVITGVTTTEITDPQTFTINIKWV</sequence>
<dbReference type="OrthoDB" id="10011084at2"/>
<evidence type="ECO:0000313" key="2">
    <source>
        <dbReference type="Proteomes" id="UP000380386"/>
    </source>
</evidence>
<dbReference type="AlphaFoldDB" id="A0A5P0ZGJ3"/>
<reference evidence="1 2" key="1">
    <citation type="journal article" date="2019" name="Syst. Appl. Microbiol.">
        <title>Polyphasic characterization of two novel Lactobacillus spp. isolated from blown salami packages: Description of Lactobacillus halodurans sp. nov. and Lactobacillus salsicarnum sp. nov.</title>
        <authorList>
            <person name="Schuster J.A."/>
            <person name="Klingl A."/>
            <person name="Vogel R.F."/>
            <person name="Ehrmann M.A."/>
        </authorList>
    </citation>
    <scope>NUCLEOTIDE SEQUENCE [LARGE SCALE GENOMIC DNA]</scope>
    <source>
        <strain evidence="1 2">TMW 1.2118</strain>
    </source>
</reference>